<feature type="non-terminal residue" evidence="1">
    <location>
        <position position="1"/>
    </location>
</feature>
<protein>
    <submittedName>
        <fullName evidence="1">Uncharacterized protein</fullName>
    </submittedName>
</protein>
<evidence type="ECO:0000313" key="1">
    <source>
        <dbReference type="EMBL" id="CAI9562430.1"/>
    </source>
</evidence>
<keyword evidence="2" id="KW-1185">Reference proteome</keyword>
<organism evidence="1 2">
    <name type="scientific">Staurois parvus</name>
    <dbReference type="NCBI Taxonomy" id="386267"/>
    <lineage>
        <taxon>Eukaryota</taxon>
        <taxon>Metazoa</taxon>
        <taxon>Chordata</taxon>
        <taxon>Craniata</taxon>
        <taxon>Vertebrata</taxon>
        <taxon>Euteleostomi</taxon>
        <taxon>Amphibia</taxon>
        <taxon>Batrachia</taxon>
        <taxon>Anura</taxon>
        <taxon>Neobatrachia</taxon>
        <taxon>Ranoidea</taxon>
        <taxon>Ranidae</taxon>
        <taxon>Staurois</taxon>
    </lineage>
</organism>
<proteinExistence type="predicted"/>
<gene>
    <name evidence="1" type="ORF">SPARVUS_LOCUS5606632</name>
</gene>
<reference evidence="1" key="1">
    <citation type="submission" date="2023-05" db="EMBL/GenBank/DDBJ databases">
        <authorList>
            <person name="Stuckert A."/>
        </authorList>
    </citation>
    <scope>NUCLEOTIDE SEQUENCE</scope>
</reference>
<accession>A0ABN9CQH1</accession>
<sequence>APPFGALAVNHRGPAGDSLPAPSDFRELPTRGRDLYVNNTDLSPVSSCTLLCMAVHSRASVKHTGHIVKQHTDNPLIAPDVNSFLPSAISTVSVLFISTDHCIGVTGDVSDTNSVPPQCQNARRSLAISR</sequence>
<evidence type="ECO:0000313" key="2">
    <source>
        <dbReference type="Proteomes" id="UP001162483"/>
    </source>
</evidence>
<comment type="caution">
    <text evidence="1">The sequence shown here is derived from an EMBL/GenBank/DDBJ whole genome shotgun (WGS) entry which is preliminary data.</text>
</comment>
<dbReference type="Proteomes" id="UP001162483">
    <property type="component" value="Unassembled WGS sequence"/>
</dbReference>
<dbReference type="EMBL" id="CATNWA010011861">
    <property type="protein sequence ID" value="CAI9562430.1"/>
    <property type="molecule type" value="Genomic_DNA"/>
</dbReference>
<name>A0ABN9CQH1_9NEOB</name>